<gene>
    <name evidence="2" type="ORF">BRAFLDRAFT_126053</name>
</gene>
<feature type="region of interest" description="Disordered" evidence="1">
    <location>
        <begin position="18"/>
        <end position="100"/>
    </location>
</feature>
<proteinExistence type="predicted"/>
<reference evidence="2" key="1">
    <citation type="journal article" date="2008" name="Nature">
        <title>The amphioxus genome and the evolution of the chordate karyotype.</title>
        <authorList>
            <consortium name="US DOE Joint Genome Institute (JGI-PGF)"/>
            <person name="Putnam N.H."/>
            <person name="Butts T."/>
            <person name="Ferrier D.E.K."/>
            <person name="Furlong R.F."/>
            <person name="Hellsten U."/>
            <person name="Kawashima T."/>
            <person name="Robinson-Rechavi M."/>
            <person name="Shoguchi E."/>
            <person name="Terry A."/>
            <person name="Yu J.-K."/>
            <person name="Benito-Gutierrez E.L."/>
            <person name="Dubchak I."/>
            <person name="Garcia-Fernandez J."/>
            <person name="Gibson-Brown J.J."/>
            <person name="Grigoriev I.V."/>
            <person name="Horton A.C."/>
            <person name="de Jong P.J."/>
            <person name="Jurka J."/>
            <person name="Kapitonov V.V."/>
            <person name="Kohara Y."/>
            <person name="Kuroki Y."/>
            <person name="Lindquist E."/>
            <person name="Lucas S."/>
            <person name="Osoegawa K."/>
            <person name="Pennacchio L.A."/>
            <person name="Salamov A.A."/>
            <person name="Satou Y."/>
            <person name="Sauka-Spengler T."/>
            <person name="Schmutz J."/>
            <person name="Shin-I T."/>
            <person name="Toyoda A."/>
            <person name="Bronner-Fraser M."/>
            <person name="Fujiyama A."/>
            <person name="Holland L.Z."/>
            <person name="Holland P.W.H."/>
            <person name="Satoh N."/>
            <person name="Rokhsar D.S."/>
        </authorList>
    </citation>
    <scope>NUCLEOTIDE SEQUENCE [LARGE SCALE GENOMIC DNA]</scope>
    <source>
        <strain evidence="2">S238N-H82</strain>
        <tissue evidence="2">Testes</tissue>
    </source>
</reference>
<dbReference type="EMBL" id="GG666647">
    <property type="protein sequence ID" value="EEN46157.1"/>
    <property type="molecule type" value="Genomic_DNA"/>
</dbReference>
<evidence type="ECO:0000256" key="1">
    <source>
        <dbReference type="SAM" id="MobiDB-lite"/>
    </source>
</evidence>
<accession>C3ZMQ0</accession>
<protein>
    <submittedName>
        <fullName evidence="2">Uncharacterized protein</fullName>
    </submittedName>
</protein>
<evidence type="ECO:0000313" key="2">
    <source>
        <dbReference type="EMBL" id="EEN46157.1"/>
    </source>
</evidence>
<dbReference type="AlphaFoldDB" id="C3ZMQ0"/>
<name>C3ZMQ0_BRAFL</name>
<sequence>MKCKGYVEALSKSSLIDSPCYKGQRSEDQGRLALRSPTPPSPCRSVQLTPPTAQGTDCLTLSPSNNRDARDTPPPSSGTRHHQPRQMCGPIGPVGGLHKL</sequence>
<dbReference type="InParanoid" id="C3ZMQ0"/>
<organism>
    <name type="scientific">Branchiostoma floridae</name>
    <name type="common">Florida lancelet</name>
    <name type="synonym">Amphioxus</name>
    <dbReference type="NCBI Taxonomy" id="7739"/>
    <lineage>
        <taxon>Eukaryota</taxon>
        <taxon>Metazoa</taxon>
        <taxon>Chordata</taxon>
        <taxon>Cephalochordata</taxon>
        <taxon>Leptocardii</taxon>
        <taxon>Amphioxiformes</taxon>
        <taxon>Branchiostomatidae</taxon>
        <taxon>Branchiostoma</taxon>
    </lineage>
</organism>
<feature type="compositionally biased region" description="Polar residues" evidence="1">
    <location>
        <begin position="44"/>
        <end position="66"/>
    </location>
</feature>